<dbReference type="InterPro" id="IPR022263">
    <property type="entry name" value="KxYKxGKxW"/>
</dbReference>
<evidence type="ECO:0000256" key="1">
    <source>
        <dbReference type="ARBA" id="ARBA00022512"/>
    </source>
</evidence>
<evidence type="ECO:0000256" key="7">
    <source>
        <dbReference type="SAM" id="Phobius"/>
    </source>
</evidence>
<keyword evidence="2" id="KW-0964">Secreted</keyword>
<keyword evidence="7" id="KW-1133">Transmembrane helix</keyword>
<dbReference type="PROSITE" id="PS50847">
    <property type="entry name" value="GRAM_POS_ANCHORING"/>
    <property type="match status" value="1"/>
</dbReference>
<evidence type="ECO:0000256" key="5">
    <source>
        <dbReference type="ARBA" id="ARBA00023088"/>
    </source>
</evidence>
<keyword evidence="7" id="KW-0812">Transmembrane</keyword>
<evidence type="ECO:0000256" key="2">
    <source>
        <dbReference type="ARBA" id="ARBA00022525"/>
    </source>
</evidence>
<evidence type="ECO:0000256" key="3">
    <source>
        <dbReference type="ARBA" id="ARBA00022729"/>
    </source>
</evidence>
<dbReference type="Gene3D" id="3.10.20.320">
    <property type="entry name" value="Putative peptidoglycan bound protein (lpxtg motif)"/>
    <property type="match status" value="2"/>
</dbReference>
<organism evidence="9 10">
    <name type="scientific">Secundilactobacillus similis DSM 23365 = JCM 2765</name>
    <dbReference type="NCBI Taxonomy" id="1423804"/>
    <lineage>
        <taxon>Bacteria</taxon>
        <taxon>Bacillati</taxon>
        <taxon>Bacillota</taxon>
        <taxon>Bacilli</taxon>
        <taxon>Lactobacillales</taxon>
        <taxon>Lactobacillaceae</taxon>
        <taxon>Secundilactobacillus</taxon>
    </lineage>
</organism>
<feature type="transmembrane region" description="Helical" evidence="7">
    <location>
        <begin position="1015"/>
        <end position="1034"/>
    </location>
</feature>
<proteinExistence type="predicted"/>
<feature type="region of interest" description="Disordered" evidence="6">
    <location>
        <begin position="57"/>
        <end position="157"/>
    </location>
</feature>
<evidence type="ECO:0000256" key="6">
    <source>
        <dbReference type="SAM" id="MobiDB-lite"/>
    </source>
</evidence>
<dbReference type="PATRIC" id="fig|1423804.4.peg.2544"/>
<keyword evidence="10" id="KW-1185">Reference proteome</keyword>
<dbReference type="Pfam" id="PF06458">
    <property type="entry name" value="MucBP"/>
    <property type="match status" value="1"/>
</dbReference>
<sequence>MYKKGRNWMVAGVAMTSFGLSVVGFGTQTAKADTATTDADATAVSTATTDNQEVALKTGSTSQAESTGTAQAATSSTTAATSKQTSTTAASTTDAVKTVTEADESASTTVAKATASDNATTATTPDTTTATKSGSTNSETAKATSATGTTDTTANTDNQITATSASVETPTSIQGSETVTNLKTAGDAAFEAAKKVASENYKTLGTAQKIVRMADSAVYTLANGDTMTTGADFTINTTPTGTDIADGTFGTSQWQVSDDGILHIGAGELGTSHATLSRSNGYYTWSASNWTIFQDDIKAIDIEEGVTASVDASYLFASLAHVTYINGLKNLDTSKTQNFTRMFAGVNDISGVDVSTFDTSSATTLSGMFAGDGNLYSVNAKNWDVSKVTDFSYMFSYTGIQSLDLSGWNTSSGRSYDYMFQEMSKLTQITLGSGFTITPKMPTIVTRDDNDQLITLADWIGQGTGTILAPQGREFVNTTYSGNAADADTYFLNTTGKKTFLYNDTSTGAIIKTETVTGKVGSSLTYQVAIPDGYTAVIGDPTTYDVWFTVDDGYTQYINIDPITEETYTQTYKSSVTKADGTPVATQSGTTTYDLVVVKPSLMETLTRGQIEAINSVTYENEIAENASITDTIPDGYEISAVHVSLTGPTGVVAMYYNYQTQDATMTTTSIDANGQKTVLDWATLLDKEGVTVAQNNKQALDQLLKVNGNQVTVPFDKMVAGGNLAYSIESIAYTISPTAQTRTVNYINKLDNTQVSSDTISGVTDESGTYTVTAPAGYALAPGQATAIAYTLAADNTAPFEVSVIPAISKLPDESQTPSTLTVHYVDQNGKPVSSSVAQNGTIGTPFTVTAPTISGYTLVDPNQATVDGTYAGNAMALTLVYKALPATTGTDTTGDDTTAPATTTTSTTPAQVVTTPTTETTSTSEANANVTPATAEPEAVVTDKNAAQATTDNGEKPVTTTDNGKTIASVATINVSSANAAAVSTSSKTTATKVTAASATAKLPQTSETTGTLGALIGAVLLSAASLLGFGIKKQRRN</sequence>
<evidence type="ECO:0000259" key="8">
    <source>
        <dbReference type="PROSITE" id="PS50847"/>
    </source>
</evidence>
<dbReference type="AlphaFoldDB" id="A0A0R2FFK7"/>
<dbReference type="InterPro" id="IPR019931">
    <property type="entry name" value="LPXTG_anchor"/>
</dbReference>
<dbReference type="InterPro" id="IPR011889">
    <property type="entry name" value="Liste_lipo_26"/>
</dbReference>
<keyword evidence="4" id="KW-0677">Repeat</keyword>
<accession>A0A0R2FFK7</accession>
<feature type="region of interest" description="Disordered" evidence="6">
    <location>
        <begin position="890"/>
        <end position="941"/>
    </location>
</feature>
<gene>
    <name evidence="9" type="ORF">FD14_GL002351</name>
</gene>
<dbReference type="InterPro" id="IPR009459">
    <property type="entry name" value="MucBP_dom"/>
</dbReference>
<keyword evidence="5" id="KW-0572">Peptidoglycan-anchor</keyword>
<feature type="compositionally biased region" description="Low complexity" evidence="6">
    <location>
        <begin position="890"/>
        <end position="928"/>
    </location>
</feature>
<dbReference type="InterPro" id="IPR005046">
    <property type="entry name" value="DUF285"/>
</dbReference>
<dbReference type="EMBL" id="AYZM01000038">
    <property type="protein sequence ID" value="KRN26283.1"/>
    <property type="molecule type" value="Genomic_DNA"/>
</dbReference>
<comment type="caution">
    <text evidence="9">The sequence shown here is derived from an EMBL/GenBank/DDBJ whole genome shotgun (WGS) entry which is preliminary data.</text>
</comment>
<keyword evidence="1" id="KW-0134">Cell wall</keyword>
<dbReference type="Pfam" id="PF19258">
    <property type="entry name" value="KxYKxGKxW_sig"/>
    <property type="match status" value="1"/>
</dbReference>
<name>A0A0R2FFK7_9LACO</name>
<reference evidence="9 10" key="1">
    <citation type="journal article" date="2015" name="Genome Announc.">
        <title>Expanding the biotechnology potential of lactobacilli through comparative genomics of 213 strains and associated genera.</title>
        <authorList>
            <person name="Sun Z."/>
            <person name="Harris H.M."/>
            <person name="McCann A."/>
            <person name="Guo C."/>
            <person name="Argimon S."/>
            <person name="Zhang W."/>
            <person name="Yang X."/>
            <person name="Jeffery I.B."/>
            <person name="Cooney J.C."/>
            <person name="Kagawa T.F."/>
            <person name="Liu W."/>
            <person name="Song Y."/>
            <person name="Salvetti E."/>
            <person name="Wrobel A."/>
            <person name="Rasinkangas P."/>
            <person name="Parkhill J."/>
            <person name="Rea M.C."/>
            <person name="O'Sullivan O."/>
            <person name="Ritari J."/>
            <person name="Douillard F.P."/>
            <person name="Paul Ross R."/>
            <person name="Yang R."/>
            <person name="Briner A.E."/>
            <person name="Felis G.E."/>
            <person name="de Vos W.M."/>
            <person name="Barrangou R."/>
            <person name="Klaenhammer T.R."/>
            <person name="Caufield P.W."/>
            <person name="Cui Y."/>
            <person name="Zhang H."/>
            <person name="O'Toole P.W."/>
        </authorList>
    </citation>
    <scope>NUCLEOTIDE SEQUENCE [LARGE SCALE GENOMIC DNA]</scope>
    <source>
        <strain evidence="9 10">DSM 23365</strain>
    </source>
</reference>
<keyword evidence="7" id="KW-0472">Membrane</keyword>
<dbReference type="STRING" id="1423804.FD14_GL002351"/>
<evidence type="ECO:0000256" key="4">
    <source>
        <dbReference type="ARBA" id="ARBA00022737"/>
    </source>
</evidence>
<dbReference type="NCBIfam" id="TIGR02167">
    <property type="entry name" value="Liste_lipo_26"/>
    <property type="match status" value="2"/>
</dbReference>
<evidence type="ECO:0000313" key="10">
    <source>
        <dbReference type="Proteomes" id="UP000051442"/>
    </source>
</evidence>
<dbReference type="Pfam" id="PF03382">
    <property type="entry name" value="DUF285"/>
    <property type="match status" value="1"/>
</dbReference>
<feature type="compositionally biased region" description="Low complexity" evidence="6">
    <location>
        <begin position="58"/>
        <end position="157"/>
    </location>
</feature>
<dbReference type="NCBIfam" id="TIGR01167">
    <property type="entry name" value="LPXTG_anchor"/>
    <property type="match status" value="1"/>
</dbReference>
<keyword evidence="3" id="KW-0732">Signal</keyword>
<evidence type="ECO:0000313" key="9">
    <source>
        <dbReference type="EMBL" id="KRN26283.1"/>
    </source>
</evidence>
<feature type="domain" description="Gram-positive cocci surface proteins LPxTG" evidence="8">
    <location>
        <begin position="1005"/>
        <end position="1040"/>
    </location>
</feature>
<dbReference type="Proteomes" id="UP000051442">
    <property type="component" value="Unassembled WGS sequence"/>
</dbReference>
<protein>
    <recommendedName>
        <fullName evidence="8">Gram-positive cocci surface proteins LPxTG domain-containing protein</fullName>
    </recommendedName>
</protein>